<dbReference type="PANTHER" id="PTHR38042:SF1">
    <property type="entry name" value="UROPORPHYRINOGEN-III SYNTHASE, CHLOROPLASTIC"/>
    <property type="match status" value="1"/>
</dbReference>
<dbReference type="AlphaFoldDB" id="A0A9J6RL30"/>
<evidence type="ECO:0000259" key="10">
    <source>
        <dbReference type="Pfam" id="PF02602"/>
    </source>
</evidence>
<evidence type="ECO:0000256" key="8">
    <source>
        <dbReference type="ARBA" id="ARBA00048617"/>
    </source>
</evidence>
<dbReference type="Proteomes" id="UP001069090">
    <property type="component" value="Unassembled WGS sequence"/>
</dbReference>
<evidence type="ECO:0000256" key="5">
    <source>
        <dbReference type="ARBA" id="ARBA00023244"/>
    </source>
</evidence>
<evidence type="ECO:0000313" key="11">
    <source>
        <dbReference type="EMBL" id="MCZ0864912.1"/>
    </source>
</evidence>
<dbReference type="CDD" id="cd06578">
    <property type="entry name" value="HemD"/>
    <property type="match status" value="1"/>
</dbReference>
<comment type="function">
    <text evidence="6 9">Catalyzes cyclization of the linear tetrapyrrole, hydroxymethylbilane, to the macrocyclic uroporphyrinogen III.</text>
</comment>
<dbReference type="GO" id="GO:0004852">
    <property type="term" value="F:uroporphyrinogen-III synthase activity"/>
    <property type="evidence" value="ECO:0007669"/>
    <property type="project" value="UniProtKB-UniRule"/>
</dbReference>
<dbReference type="InterPro" id="IPR036108">
    <property type="entry name" value="4pyrrol_syn_uPrphyn_synt_sf"/>
</dbReference>
<dbReference type="Pfam" id="PF02602">
    <property type="entry name" value="HEM4"/>
    <property type="match status" value="1"/>
</dbReference>
<protein>
    <recommendedName>
        <fullName evidence="7 9">Uroporphyrinogen-III synthase</fullName>
        <ecNumber evidence="3 9">4.2.1.75</ecNumber>
    </recommendedName>
</protein>
<keyword evidence="4 9" id="KW-0456">Lyase</keyword>
<dbReference type="GO" id="GO:0006782">
    <property type="term" value="P:protoporphyrinogen IX biosynthetic process"/>
    <property type="evidence" value="ECO:0007669"/>
    <property type="project" value="UniProtKB-UniRule"/>
</dbReference>
<evidence type="ECO:0000256" key="3">
    <source>
        <dbReference type="ARBA" id="ARBA00013109"/>
    </source>
</evidence>
<evidence type="ECO:0000256" key="7">
    <source>
        <dbReference type="ARBA" id="ARBA00040167"/>
    </source>
</evidence>
<evidence type="ECO:0000256" key="6">
    <source>
        <dbReference type="ARBA" id="ARBA00037589"/>
    </source>
</evidence>
<dbReference type="Gene3D" id="3.40.50.10090">
    <property type="match status" value="2"/>
</dbReference>
<reference evidence="11 12" key="1">
    <citation type="submission" date="2022-12" db="EMBL/GenBank/DDBJ databases">
        <title>Dasania phycosphaerae sp. nov., isolated from particulate material of the south coast of Korea.</title>
        <authorList>
            <person name="Jiang Y."/>
        </authorList>
    </citation>
    <scope>NUCLEOTIDE SEQUENCE [LARGE SCALE GENOMIC DNA]</scope>
    <source>
        <strain evidence="11 12">GY-19</strain>
    </source>
</reference>
<evidence type="ECO:0000256" key="2">
    <source>
        <dbReference type="ARBA" id="ARBA00008133"/>
    </source>
</evidence>
<keyword evidence="5 9" id="KW-0627">Porphyrin biosynthesis</keyword>
<comment type="pathway">
    <text evidence="1 9">Porphyrin-containing compound metabolism; protoporphyrin-IX biosynthesis; coproporphyrinogen-III from 5-aminolevulinate: step 3/4.</text>
</comment>
<sequence length="265" mass="28663">MNAPAPHTLAGQGILITRPEQQGSALVKKLSQLGAHVVHYPVLELQPLTLDDPARAVTKQLLLNLDNYHHVIFISTNAVHYGAEWMQEFWPQWPLGIQWHAIGVATANAMLRYDLDASAPTVAMNSEALLQLMDLQHIEQQKVLIVRGVGGREYLAEQLQARGALVDYAECYQRHLPSRPKGELAAIIETQNINTLCVNSGESLANFIALAGAESLAQLTVLVPGQRVAGLAQQAGAKNIIVADNASDDACVAALQQFAKNSTAN</sequence>
<dbReference type="GO" id="GO:0006780">
    <property type="term" value="P:uroporphyrinogen III biosynthetic process"/>
    <property type="evidence" value="ECO:0007669"/>
    <property type="project" value="UniProtKB-UniRule"/>
</dbReference>
<dbReference type="PANTHER" id="PTHR38042">
    <property type="entry name" value="UROPORPHYRINOGEN-III SYNTHASE, CHLOROPLASTIC"/>
    <property type="match status" value="1"/>
</dbReference>
<dbReference type="RefSeq" id="WP_258331065.1">
    <property type="nucleotide sequence ID" value="NZ_JAPTGG010000004.1"/>
</dbReference>
<gene>
    <name evidence="11" type="ORF">O0V09_06850</name>
</gene>
<evidence type="ECO:0000256" key="4">
    <source>
        <dbReference type="ARBA" id="ARBA00023239"/>
    </source>
</evidence>
<comment type="similarity">
    <text evidence="2 9">Belongs to the uroporphyrinogen-III synthase family.</text>
</comment>
<dbReference type="InterPro" id="IPR003754">
    <property type="entry name" value="4pyrrol_synth_uPrphyn_synth"/>
</dbReference>
<evidence type="ECO:0000313" key="12">
    <source>
        <dbReference type="Proteomes" id="UP001069090"/>
    </source>
</evidence>
<proteinExistence type="inferred from homology"/>
<evidence type="ECO:0000256" key="9">
    <source>
        <dbReference type="RuleBase" id="RU366031"/>
    </source>
</evidence>
<evidence type="ECO:0000256" key="1">
    <source>
        <dbReference type="ARBA" id="ARBA00004772"/>
    </source>
</evidence>
<accession>A0A9J6RL30</accession>
<dbReference type="EMBL" id="JAPTGG010000004">
    <property type="protein sequence ID" value="MCZ0864912.1"/>
    <property type="molecule type" value="Genomic_DNA"/>
</dbReference>
<comment type="caution">
    <text evidence="11">The sequence shown here is derived from an EMBL/GenBank/DDBJ whole genome shotgun (WGS) entry which is preliminary data.</text>
</comment>
<keyword evidence="12" id="KW-1185">Reference proteome</keyword>
<comment type="catalytic activity">
    <reaction evidence="8 9">
        <text>hydroxymethylbilane = uroporphyrinogen III + H2O</text>
        <dbReference type="Rhea" id="RHEA:18965"/>
        <dbReference type="ChEBI" id="CHEBI:15377"/>
        <dbReference type="ChEBI" id="CHEBI:57308"/>
        <dbReference type="ChEBI" id="CHEBI:57845"/>
        <dbReference type="EC" id="4.2.1.75"/>
    </reaction>
</comment>
<dbReference type="SUPFAM" id="SSF69618">
    <property type="entry name" value="HemD-like"/>
    <property type="match status" value="1"/>
</dbReference>
<organism evidence="11 12">
    <name type="scientific">Dasania phycosphaerae</name>
    <dbReference type="NCBI Taxonomy" id="2950436"/>
    <lineage>
        <taxon>Bacteria</taxon>
        <taxon>Pseudomonadati</taxon>
        <taxon>Pseudomonadota</taxon>
        <taxon>Gammaproteobacteria</taxon>
        <taxon>Cellvibrionales</taxon>
        <taxon>Spongiibacteraceae</taxon>
        <taxon>Dasania</taxon>
    </lineage>
</organism>
<dbReference type="EC" id="4.2.1.75" evidence="3 9"/>
<feature type="domain" description="Tetrapyrrole biosynthesis uroporphyrinogen III synthase" evidence="10">
    <location>
        <begin position="25"/>
        <end position="252"/>
    </location>
</feature>
<dbReference type="InterPro" id="IPR039793">
    <property type="entry name" value="UROS/Hem4"/>
</dbReference>
<name>A0A9J6RL30_9GAMM</name>